<keyword evidence="2" id="KW-1185">Reference proteome</keyword>
<evidence type="ECO:0000313" key="1">
    <source>
        <dbReference type="EMBL" id="KIM42139.1"/>
    </source>
</evidence>
<sequence length="214" mass="23952">MIEVYHWTTCETSTHVKVSIPFAKLPIGLSILPDSKLLAITRHDMAVYDIQQFKCISILKPEDKQTLALAPDFTANLESYCLNPPVPILSRPYIDDQTIKVAVTLKQGIYGLIVPRNGELPKVTMLSSDRIPGTHICLGINRLFSQSGMMTWAASYTWPDDNAIGLDGEPRRTLPLQDHRREYGQMCLFPALMDEDAGRVVNGFKGGFAVLDWM</sequence>
<dbReference type="Proteomes" id="UP000053424">
    <property type="component" value="Unassembled WGS sequence"/>
</dbReference>
<dbReference type="HOGENOM" id="CLU_1267022_0_0_1"/>
<dbReference type="AlphaFoldDB" id="A0A0C3CD43"/>
<dbReference type="EMBL" id="KN831778">
    <property type="protein sequence ID" value="KIM42139.1"/>
    <property type="molecule type" value="Genomic_DNA"/>
</dbReference>
<proteinExistence type="predicted"/>
<protein>
    <submittedName>
        <fullName evidence="1">Uncharacterized protein</fullName>
    </submittedName>
</protein>
<accession>A0A0C3CD43</accession>
<reference evidence="2" key="2">
    <citation type="submission" date="2015-01" db="EMBL/GenBank/DDBJ databases">
        <title>Evolutionary Origins and Diversification of the Mycorrhizal Mutualists.</title>
        <authorList>
            <consortium name="DOE Joint Genome Institute"/>
            <consortium name="Mycorrhizal Genomics Consortium"/>
            <person name="Kohler A."/>
            <person name="Kuo A."/>
            <person name="Nagy L.G."/>
            <person name="Floudas D."/>
            <person name="Copeland A."/>
            <person name="Barry K.W."/>
            <person name="Cichocki N."/>
            <person name="Veneault-Fourrey C."/>
            <person name="LaButti K."/>
            <person name="Lindquist E.A."/>
            <person name="Lipzen A."/>
            <person name="Lundell T."/>
            <person name="Morin E."/>
            <person name="Murat C."/>
            <person name="Riley R."/>
            <person name="Ohm R."/>
            <person name="Sun H."/>
            <person name="Tunlid A."/>
            <person name="Henrissat B."/>
            <person name="Grigoriev I.V."/>
            <person name="Hibbett D.S."/>
            <person name="Martin F."/>
        </authorList>
    </citation>
    <scope>NUCLEOTIDE SEQUENCE [LARGE SCALE GENOMIC DNA]</scope>
    <source>
        <strain evidence="2">h7</strain>
    </source>
</reference>
<dbReference type="OrthoDB" id="3068749at2759"/>
<evidence type="ECO:0000313" key="2">
    <source>
        <dbReference type="Proteomes" id="UP000053424"/>
    </source>
</evidence>
<organism evidence="1 2">
    <name type="scientific">Hebeloma cylindrosporum</name>
    <dbReference type="NCBI Taxonomy" id="76867"/>
    <lineage>
        <taxon>Eukaryota</taxon>
        <taxon>Fungi</taxon>
        <taxon>Dikarya</taxon>
        <taxon>Basidiomycota</taxon>
        <taxon>Agaricomycotina</taxon>
        <taxon>Agaricomycetes</taxon>
        <taxon>Agaricomycetidae</taxon>
        <taxon>Agaricales</taxon>
        <taxon>Agaricineae</taxon>
        <taxon>Hymenogastraceae</taxon>
        <taxon>Hebeloma</taxon>
    </lineage>
</organism>
<name>A0A0C3CD43_HEBCY</name>
<gene>
    <name evidence="1" type="ORF">M413DRAFT_127828</name>
</gene>
<reference evidence="1 2" key="1">
    <citation type="submission" date="2014-04" db="EMBL/GenBank/DDBJ databases">
        <authorList>
            <consortium name="DOE Joint Genome Institute"/>
            <person name="Kuo A."/>
            <person name="Gay G."/>
            <person name="Dore J."/>
            <person name="Kohler A."/>
            <person name="Nagy L.G."/>
            <person name="Floudas D."/>
            <person name="Copeland A."/>
            <person name="Barry K.W."/>
            <person name="Cichocki N."/>
            <person name="Veneault-Fourrey C."/>
            <person name="LaButti K."/>
            <person name="Lindquist E.A."/>
            <person name="Lipzen A."/>
            <person name="Lundell T."/>
            <person name="Morin E."/>
            <person name="Murat C."/>
            <person name="Sun H."/>
            <person name="Tunlid A."/>
            <person name="Henrissat B."/>
            <person name="Grigoriev I.V."/>
            <person name="Hibbett D.S."/>
            <person name="Martin F."/>
            <person name="Nordberg H.P."/>
            <person name="Cantor M.N."/>
            <person name="Hua S.X."/>
        </authorList>
    </citation>
    <scope>NUCLEOTIDE SEQUENCE [LARGE SCALE GENOMIC DNA]</scope>
    <source>
        <strain evidence="2">h7</strain>
    </source>
</reference>